<organism evidence="4 5">
    <name type="scientific">Saponaria officinalis</name>
    <name type="common">Common soapwort</name>
    <name type="synonym">Lychnis saponaria</name>
    <dbReference type="NCBI Taxonomy" id="3572"/>
    <lineage>
        <taxon>Eukaryota</taxon>
        <taxon>Viridiplantae</taxon>
        <taxon>Streptophyta</taxon>
        <taxon>Embryophyta</taxon>
        <taxon>Tracheophyta</taxon>
        <taxon>Spermatophyta</taxon>
        <taxon>Magnoliopsida</taxon>
        <taxon>eudicotyledons</taxon>
        <taxon>Gunneridae</taxon>
        <taxon>Pentapetalae</taxon>
        <taxon>Caryophyllales</taxon>
        <taxon>Caryophyllaceae</taxon>
        <taxon>Caryophylleae</taxon>
        <taxon>Saponaria</taxon>
    </lineage>
</organism>
<evidence type="ECO:0000259" key="2">
    <source>
        <dbReference type="Pfam" id="PF22966"/>
    </source>
</evidence>
<protein>
    <recommendedName>
        <fullName evidence="6">ARM repeat superfamily protein</fullName>
    </recommendedName>
</protein>
<dbReference type="EMBL" id="JBDFQZ010000008">
    <property type="protein sequence ID" value="KAK9699969.1"/>
    <property type="molecule type" value="Genomic_DNA"/>
</dbReference>
<dbReference type="Pfam" id="PF22966">
    <property type="entry name" value="INTS7_C_plants"/>
    <property type="match status" value="1"/>
</dbReference>
<dbReference type="GO" id="GO:0032039">
    <property type="term" value="C:integrator complex"/>
    <property type="evidence" value="ECO:0007669"/>
    <property type="project" value="InterPro"/>
</dbReference>
<dbReference type="InterPro" id="IPR016024">
    <property type="entry name" value="ARM-type_fold"/>
</dbReference>
<dbReference type="InterPro" id="IPR055195">
    <property type="entry name" value="INTS7_C_plant"/>
</dbReference>
<comment type="similarity">
    <text evidence="1">Belongs to the Integrator subunit 7 family.</text>
</comment>
<name>A0AAW1JA57_SAPOF</name>
<dbReference type="Pfam" id="PF24436">
    <property type="entry name" value="INTS7_N"/>
    <property type="match status" value="1"/>
</dbReference>
<evidence type="ECO:0000259" key="3">
    <source>
        <dbReference type="Pfam" id="PF24436"/>
    </source>
</evidence>
<gene>
    <name evidence="4" type="ORF">RND81_08G207900</name>
</gene>
<dbReference type="SUPFAM" id="SSF48371">
    <property type="entry name" value="ARM repeat"/>
    <property type="match status" value="1"/>
</dbReference>
<comment type="caution">
    <text evidence="4">The sequence shown here is derived from an EMBL/GenBank/DDBJ whole genome shotgun (WGS) entry which is preliminary data.</text>
</comment>
<feature type="domain" description="Integrator complex subunit 7 N-terminal" evidence="3">
    <location>
        <begin position="68"/>
        <end position="467"/>
    </location>
</feature>
<reference evidence="4" key="1">
    <citation type="submission" date="2024-03" db="EMBL/GenBank/DDBJ databases">
        <title>WGS assembly of Saponaria officinalis var. Norfolk2.</title>
        <authorList>
            <person name="Jenkins J."/>
            <person name="Shu S."/>
            <person name="Grimwood J."/>
            <person name="Barry K."/>
            <person name="Goodstein D."/>
            <person name="Schmutz J."/>
            <person name="Leebens-Mack J."/>
            <person name="Osbourn A."/>
        </authorList>
    </citation>
    <scope>NUCLEOTIDE SEQUENCE [LARGE SCALE GENOMIC DNA]</scope>
    <source>
        <strain evidence="4">JIC</strain>
    </source>
</reference>
<proteinExistence type="inferred from homology"/>
<accession>A0AAW1JA57</accession>
<dbReference type="InterPro" id="IPR056516">
    <property type="entry name" value="INTS7_N"/>
</dbReference>
<dbReference type="AlphaFoldDB" id="A0AAW1JA57"/>
<sequence>MMEKISGACALGWSIELEKGLRSRKPGCPIETIRQIVPRLNQWNREPQLTMGVCNIYGLVPGEDRLFADAILFRIADAFVSGDKDVRFSIVKVFLSTLRHCRTDKGHTDGIYSNMSTENRLELLRRVKAVLGVDCVKSRASVFILFGCWAVIAKDVAEIRDAIFSSLNSRHNLEVRASLFAAGCFSEFSDDFGYVFLEKLLTTIISQTTFPAVKISGARSFAKIGGSLFLAVKSYKAGAELVKKISKEDVQATMLMALSKISLKATILISEQVVLLCSFLSEATSSDMHARVLRCLCLIVENSACFVSTRVFPFHCLFKMLDDPSTHSALRCEILRIMLKIIEHGLPDILLNNNDEFLKSLRYVENATRSPFLSERLQAFEFFVCISTRLKKTETMSEVDLANFSSGVAESVLDQVSVLANRLSDGTSGCEVENELGRMLRLLLVLVGDNSKLGYIILERLHLIIDNFVNLHNIPVVETQNSEVHKVVDVGAQRNVLPQRVLMFHIHKFLAAFFGTLNEAGDTSELAVSKLKYLIGFVCGSSLFDCSIHALYALIWYSHVNQSCLSSESKKSTETHGRFPSNLLDHETIIHMCANNMLGGGDNWCAYKAGRYATCEGVWDVANFIFCQLLKRVQSDVFCRWLELLVQLTNCEKNVKVLLNQICISLPSDHVLNPCALNNSRRKTISSGYIEQLVDACATISGSDRLLEVISAQTQAFYFQRWYLALRLRVLLVMVDLLKIMDNFPFCKNGVENSRNPVESDVTSGDPLLPSMKDTLSSLVGVSSRLTGLTEEFDLVTSSFLDMDSRSLKMMSDLALSCSVFAFFTKFITLLTIQNRTEGSGDCLNFAVKDLVGRLWHADSQTCTNLLSLLANNGVHDSSLQFQPKFQLSKDGCISNDFLADFRCGVKRMVELKHQSLSVESEEAVLQLYKDGMQCLSNAVKAWMQIPWQMTKYFFRVRPTMGSLLFWSSPGIRKQREIFVSPGSHLELNLCIQLKDVPLNIRSGFSKLYCILYCRKSLSSGRFHLEPNTQTHTSYQADKDTMIHLNKKLQCYVMKQAREFMNYRNVDNAGEVIEAYVRFETNGRTQGFSTCLLDVSSFPVGSYRISWHSGGINHHGTYCSLLPLCPGPQFSVR</sequence>
<keyword evidence="5" id="KW-1185">Reference proteome</keyword>
<dbReference type="PANTHER" id="PTHR13322">
    <property type="entry name" value="C1ORF73 PROTEIN"/>
    <property type="match status" value="1"/>
</dbReference>
<evidence type="ECO:0000256" key="1">
    <source>
        <dbReference type="ARBA" id="ARBA00008565"/>
    </source>
</evidence>
<dbReference type="GO" id="GO:0034472">
    <property type="term" value="P:snRNA 3'-end processing"/>
    <property type="evidence" value="ECO:0007669"/>
    <property type="project" value="TreeGrafter"/>
</dbReference>
<evidence type="ECO:0000313" key="4">
    <source>
        <dbReference type="EMBL" id="KAK9699969.1"/>
    </source>
</evidence>
<feature type="domain" description="Integrator complex subunit 7-like C-terminal" evidence="2">
    <location>
        <begin position="962"/>
        <end position="1133"/>
    </location>
</feature>
<dbReference type="Proteomes" id="UP001443914">
    <property type="component" value="Unassembled WGS sequence"/>
</dbReference>
<dbReference type="PANTHER" id="PTHR13322:SF2">
    <property type="entry name" value="INTEGRATOR COMPLEX SUBUNIT 7"/>
    <property type="match status" value="1"/>
</dbReference>
<evidence type="ECO:0000313" key="5">
    <source>
        <dbReference type="Proteomes" id="UP001443914"/>
    </source>
</evidence>
<dbReference type="InterPro" id="IPR033060">
    <property type="entry name" value="INTS7"/>
</dbReference>
<evidence type="ECO:0008006" key="6">
    <source>
        <dbReference type="Google" id="ProtNLM"/>
    </source>
</evidence>